<dbReference type="SUPFAM" id="SSF53850">
    <property type="entry name" value="Periplasmic binding protein-like II"/>
    <property type="match status" value="1"/>
</dbReference>
<evidence type="ECO:0000256" key="3">
    <source>
        <dbReference type="ARBA" id="ARBA00022448"/>
    </source>
</evidence>
<comment type="subcellular location">
    <subcellularLocation>
        <location evidence="1">Cell envelope</location>
    </subcellularLocation>
</comment>
<dbReference type="PROSITE" id="PS51257">
    <property type="entry name" value="PROKAR_LIPOPROTEIN"/>
    <property type="match status" value="1"/>
</dbReference>
<dbReference type="InterPro" id="IPR030678">
    <property type="entry name" value="Peptide/Ni-bd"/>
</dbReference>
<reference evidence="8 9" key="1">
    <citation type="submission" date="2016-10" db="EMBL/GenBank/DDBJ databases">
        <authorList>
            <person name="de Groot N.N."/>
        </authorList>
    </citation>
    <scope>NUCLEOTIDE SEQUENCE [LARGE SCALE GENOMIC DNA]</scope>
    <source>
        <strain evidence="8 9">DSM 46701</strain>
    </source>
</reference>
<dbReference type="Gene3D" id="3.90.76.10">
    <property type="entry name" value="Dipeptide-binding Protein, Domain 1"/>
    <property type="match status" value="1"/>
</dbReference>
<sequence>MMKRRVLSLVLSLSLAAGLVGCAGKAASDSASGKLSDQQILRLTIPYPIKTFDHAVVHNSSTLDILSNTGEGLMRLNQNHQPIPGMASRLTISPDQTVYTFTLRRAEWSDGKPVTAHDFEYAWKRILAPGTHSPSAYLFYPIVNAESYHQGEVKEDKVGIRALDDRTLEVRLKRQVRNFLSLAALTPFLPARKDTIQSQGKSYGKDPTRMVYIGPFTISRVTEDGTVILSKNRRYWDEKNVRLEHVYFFVSNHATRQLNWYNADKIDVTSVEREFAEAYKKSPEFHQLQTATTQYIRFNYKNPFFRNKKIRQAISYALNRGIIIDQLKNAAEPAGGLIPPSMKGYKSSFRQEAVMQAPEQDVDKARQLFNEGLAELGLTKPPFRLIMLNYEDNRKELALEIKKQLQENLGLTLMLNTTSRADKLQLENAGKFDLALSDWAATYPDPAAFLETFTSGHLMNTGKYSDAPFDETMKRAFNSVLIDQQIRYLIQAEKFLIQDDQALVPLYYVTDSYLVKSHVKELIRHPFGPRYTLKWVYILESEESDDK</sequence>
<keyword evidence="9" id="KW-1185">Reference proteome</keyword>
<gene>
    <name evidence="8" type="ORF">SAMN05444955_10479</name>
</gene>
<dbReference type="PANTHER" id="PTHR30290">
    <property type="entry name" value="PERIPLASMIC BINDING COMPONENT OF ABC TRANSPORTER"/>
    <property type="match status" value="1"/>
</dbReference>
<keyword evidence="5" id="KW-0571">Peptide transport</keyword>
<dbReference type="GO" id="GO:0015833">
    <property type="term" value="P:peptide transport"/>
    <property type="evidence" value="ECO:0007669"/>
    <property type="project" value="UniProtKB-KW"/>
</dbReference>
<evidence type="ECO:0000256" key="5">
    <source>
        <dbReference type="ARBA" id="ARBA00022856"/>
    </source>
</evidence>
<dbReference type="InterPro" id="IPR000914">
    <property type="entry name" value="SBP_5_dom"/>
</dbReference>
<dbReference type="Gene3D" id="3.10.105.10">
    <property type="entry name" value="Dipeptide-binding Protein, Domain 3"/>
    <property type="match status" value="1"/>
</dbReference>
<dbReference type="GO" id="GO:0042597">
    <property type="term" value="C:periplasmic space"/>
    <property type="evidence" value="ECO:0007669"/>
    <property type="project" value="UniProtKB-ARBA"/>
</dbReference>
<dbReference type="GO" id="GO:0043190">
    <property type="term" value="C:ATP-binding cassette (ABC) transporter complex"/>
    <property type="evidence" value="ECO:0007669"/>
    <property type="project" value="InterPro"/>
</dbReference>
<feature type="domain" description="Solute-binding protein family 5" evidence="7">
    <location>
        <begin position="82"/>
        <end position="456"/>
    </location>
</feature>
<dbReference type="AlphaFoldDB" id="A0A1H8CS95"/>
<dbReference type="Proteomes" id="UP000199695">
    <property type="component" value="Unassembled WGS sequence"/>
</dbReference>
<keyword evidence="3" id="KW-0813">Transport</keyword>
<feature type="chain" id="PRO_5039321465" evidence="6">
    <location>
        <begin position="23"/>
        <end position="547"/>
    </location>
</feature>
<dbReference type="PANTHER" id="PTHR30290:SF10">
    <property type="entry name" value="PERIPLASMIC OLIGOPEPTIDE-BINDING PROTEIN-RELATED"/>
    <property type="match status" value="1"/>
</dbReference>
<evidence type="ECO:0000256" key="1">
    <source>
        <dbReference type="ARBA" id="ARBA00004196"/>
    </source>
</evidence>
<evidence type="ECO:0000256" key="6">
    <source>
        <dbReference type="SAM" id="SignalP"/>
    </source>
</evidence>
<keyword evidence="4 6" id="KW-0732">Signal</keyword>
<evidence type="ECO:0000256" key="2">
    <source>
        <dbReference type="ARBA" id="ARBA00005695"/>
    </source>
</evidence>
<feature type="signal peptide" evidence="6">
    <location>
        <begin position="1"/>
        <end position="22"/>
    </location>
</feature>
<keyword evidence="5" id="KW-0653">Protein transport</keyword>
<organism evidence="8 9">
    <name type="scientific">Lihuaxuella thermophila</name>
    <dbReference type="NCBI Taxonomy" id="1173111"/>
    <lineage>
        <taxon>Bacteria</taxon>
        <taxon>Bacillati</taxon>
        <taxon>Bacillota</taxon>
        <taxon>Bacilli</taxon>
        <taxon>Bacillales</taxon>
        <taxon>Thermoactinomycetaceae</taxon>
        <taxon>Lihuaxuella</taxon>
    </lineage>
</organism>
<dbReference type="EMBL" id="FOCQ01000004">
    <property type="protein sequence ID" value="SEM97732.1"/>
    <property type="molecule type" value="Genomic_DNA"/>
</dbReference>
<dbReference type="STRING" id="1173111.SAMN05444955_10479"/>
<evidence type="ECO:0000313" key="9">
    <source>
        <dbReference type="Proteomes" id="UP000199695"/>
    </source>
</evidence>
<evidence type="ECO:0000259" key="7">
    <source>
        <dbReference type="Pfam" id="PF00496"/>
    </source>
</evidence>
<dbReference type="GO" id="GO:1904680">
    <property type="term" value="F:peptide transmembrane transporter activity"/>
    <property type="evidence" value="ECO:0007669"/>
    <property type="project" value="TreeGrafter"/>
</dbReference>
<dbReference type="Gene3D" id="3.40.190.10">
    <property type="entry name" value="Periplasmic binding protein-like II"/>
    <property type="match status" value="1"/>
</dbReference>
<dbReference type="CDD" id="cd08504">
    <property type="entry name" value="PBP2_OppA"/>
    <property type="match status" value="1"/>
</dbReference>
<dbReference type="PIRSF" id="PIRSF002741">
    <property type="entry name" value="MppA"/>
    <property type="match status" value="1"/>
</dbReference>
<evidence type="ECO:0000256" key="4">
    <source>
        <dbReference type="ARBA" id="ARBA00022729"/>
    </source>
</evidence>
<dbReference type="InterPro" id="IPR039424">
    <property type="entry name" value="SBP_5"/>
</dbReference>
<dbReference type="Pfam" id="PF00496">
    <property type="entry name" value="SBP_bac_5"/>
    <property type="match status" value="1"/>
</dbReference>
<dbReference type="OrthoDB" id="403896at2"/>
<dbReference type="FunFam" id="3.90.76.10:FF:000001">
    <property type="entry name" value="Oligopeptide ABC transporter substrate-binding protein"/>
    <property type="match status" value="1"/>
</dbReference>
<comment type="similarity">
    <text evidence="2">Belongs to the bacterial solute-binding protein 5 family.</text>
</comment>
<dbReference type="GO" id="GO:0030313">
    <property type="term" value="C:cell envelope"/>
    <property type="evidence" value="ECO:0007669"/>
    <property type="project" value="UniProtKB-SubCell"/>
</dbReference>
<proteinExistence type="inferred from homology"/>
<protein>
    <submittedName>
        <fullName evidence="8">Oligopeptide transport system substrate-binding protein</fullName>
    </submittedName>
</protein>
<accession>A0A1H8CS95</accession>
<evidence type="ECO:0000313" key="8">
    <source>
        <dbReference type="EMBL" id="SEM97732.1"/>
    </source>
</evidence>
<name>A0A1H8CS95_9BACL</name>